<dbReference type="PANTHER" id="PTHR30349:SF64">
    <property type="entry name" value="PROPHAGE INTEGRASE INTD-RELATED"/>
    <property type="match status" value="1"/>
</dbReference>
<dbReference type="OrthoDB" id="9801717at2"/>
<organism evidence="3 4">
    <name type="scientific">Deinococcus arcticus</name>
    <dbReference type="NCBI Taxonomy" id="2136176"/>
    <lineage>
        <taxon>Bacteria</taxon>
        <taxon>Thermotogati</taxon>
        <taxon>Deinococcota</taxon>
        <taxon>Deinococci</taxon>
        <taxon>Deinococcales</taxon>
        <taxon>Deinococcaceae</taxon>
        <taxon>Deinococcus</taxon>
    </lineage>
</organism>
<dbReference type="SUPFAM" id="SSF56349">
    <property type="entry name" value="DNA breaking-rejoining enzymes"/>
    <property type="match status" value="1"/>
</dbReference>
<gene>
    <name evidence="3" type="ORF">C8263_16100</name>
</gene>
<name>A0A2T3W4N8_9DEIO</name>
<dbReference type="GO" id="GO:0003677">
    <property type="term" value="F:DNA binding"/>
    <property type="evidence" value="ECO:0007669"/>
    <property type="project" value="InterPro"/>
</dbReference>
<dbReference type="InterPro" id="IPR011010">
    <property type="entry name" value="DNA_brk_join_enz"/>
</dbReference>
<reference evidence="3 4" key="1">
    <citation type="submission" date="2018-03" db="EMBL/GenBank/DDBJ databases">
        <title>Draft genome of Deinococcus sp. OD32.</title>
        <authorList>
            <person name="Wang X.-P."/>
            <person name="Du Z.-J."/>
        </authorList>
    </citation>
    <scope>NUCLEOTIDE SEQUENCE [LARGE SCALE GENOMIC DNA]</scope>
    <source>
        <strain evidence="3 4">OD32</strain>
    </source>
</reference>
<accession>A0A2T3W4N8</accession>
<dbReference type="EMBL" id="PYSV01000020">
    <property type="protein sequence ID" value="PTA66754.1"/>
    <property type="molecule type" value="Genomic_DNA"/>
</dbReference>
<dbReference type="PROSITE" id="PS51898">
    <property type="entry name" value="TYR_RECOMBINASE"/>
    <property type="match status" value="1"/>
</dbReference>
<dbReference type="InterPro" id="IPR050090">
    <property type="entry name" value="Tyrosine_recombinase_XerCD"/>
</dbReference>
<dbReference type="RefSeq" id="WP_107139169.1">
    <property type="nucleotide sequence ID" value="NZ_PYSV01000020.1"/>
</dbReference>
<dbReference type="InterPro" id="IPR013762">
    <property type="entry name" value="Integrase-like_cat_sf"/>
</dbReference>
<dbReference type="AlphaFoldDB" id="A0A2T3W4N8"/>
<dbReference type="Gene3D" id="1.10.443.10">
    <property type="entry name" value="Intergrase catalytic core"/>
    <property type="match status" value="1"/>
</dbReference>
<dbReference type="PANTHER" id="PTHR30349">
    <property type="entry name" value="PHAGE INTEGRASE-RELATED"/>
    <property type="match status" value="1"/>
</dbReference>
<sequence>MSQPERLGEGAELRGQIVEANSLREVVRETVKLWRRHHLTYDQTKHVVEDVRRALGLTAPKERRRTVDRLDHEEIERLIEAAYRRASGYGLMVKTLFYTGARVSEFVNLRVTDLHLALDPPQVHIVHAKGGSDGYVPILPVLAQELRTHLAGRRTGYLFESNRHDQYSARAIQLIVKDTARRAGIEKTVTPHRLRASVATILLDAGMPLDQVQKFLRHKRIATTQIYAQTSARGMGESYLKALGGRL</sequence>
<feature type="domain" description="Tyr recombinase" evidence="2">
    <location>
        <begin position="65"/>
        <end position="240"/>
    </location>
</feature>
<dbReference type="GO" id="GO:0015074">
    <property type="term" value="P:DNA integration"/>
    <property type="evidence" value="ECO:0007669"/>
    <property type="project" value="InterPro"/>
</dbReference>
<protein>
    <submittedName>
        <fullName evidence="3">Integrase</fullName>
    </submittedName>
</protein>
<dbReference type="GO" id="GO:0006310">
    <property type="term" value="P:DNA recombination"/>
    <property type="evidence" value="ECO:0007669"/>
    <property type="project" value="UniProtKB-KW"/>
</dbReference>
<dbReference type="InterPro" id="IPR002104">
    <property type="entry name" value="Integrase_catalytic"/>
</dbReference>
<evidence type="ECO:0000313" key="3">
    <source>
        <dbReference type="EMBL" id="PTA66754.1"/>
    </source>
</evidence>
<comment type="caution">
    <text evidence="3">The sequence shown here is derived from an EMBL/GenBank/DDBJ whole genome shotgun (WGS) entry which is preliminary data.</text>
</comment>
<dbReference type="Pfam" id="PF00589">
    <property type="entry name" value="Phage_integrase"/>
    <property type="match status" value="1"/>
</dbReference>
<evidence type="ECO:0000313" key="4">
    <source>
        <dbReference type="Proteomes" id="UP000240317"/>
    </source>
</evidence>
<dbReference type="Proteomes" id="UP000240317">
    <property type="component" value="Unassembled WGS sequence"/>
</dbReference>
<proteinExistence type="predicted"/>
<evidence type="ECO:0000256" key="1">
    <source>
        <dbReference type="ARBA" id="ARBA00023172"/>
    </source>
</evidence>
<evidence type="ECO:0000259" key="2">
    <source>
        <dbReference type="PROSITE" id="PS51898"/>
    </source>
</evidence>
<keyword evidence="1" id="KW-0233">DNA recombination</keyword>
<keyword evidence="4" id="KW-1185">Reference proteome</keyword>